<dbReference type="RefSeq" id="XP_011776021.1">
    <property type="nucleotide sequence ID" value="XM_011777719.1"/>
</dbReference>
<proteinExistence type="predicted"/>
<keyword evidence="3" id="KW-0732">Signal</keyword>
<evidence type="ECO:0000313" key="5">
    <source>
        <dbReference type="Proteomes" id="UP000002316"/>
    </source>
</evidence>
<keyword evidence="2" id="KW-1133">Transmembrane helix</keyword>
<evidence type="ECO:0000256" key="3">
    <source>
        <dbReference type="SAM" id="SignalP"/>
    </source>
</evidence>
<feature type="transmembrane region" description="Helical" evidence="2">
    <location>
        <begin position="65"/>
        <end position="91"/>
    </location>
</feature>
<organism evidence="4 5">
    <name type="scientific">Trypanosoma brucei gambiense (strain MHOM/CI/86/DAL972)</name>
    <dbReference type="NCBI Taxonomy" id="679716"/>
    <lineage>
        <taxon>Eukaryota</taxon>
        <taxon>Discoba</taxon>
        <taxon>Euglenozoa</taxon>
        <taxon>Kinetoplastea</taxon>
        <taxon>Metakinetoplastina</taxon>
        <taxon>Trypanosomatida</taxon>
        <taxon>Trypanosomatidae</taxon>
        <taxon>Trypanosoma</taxon>
    </lineage>
</organism>
<evidence type="ECO:0000313" key="4">
    <source>
        <dbReference type="EMBL" id="CBH13745.1"/>
    </source>
</evidence>
<dbReference type="VEuPathDB" id="TriTrypDB:Tbg972.8.6890"/>
<feature type="transmembrane region" description="Helical" evidence="2">
    <location>
        <begin position="247"/>
        <end position="269"/>
    </location>
</feature>
<dbReference type="OrthoDB" id="251390at2759"/>
<dbReference type="GeneID" id="23863916"/>
<dbReference type="PANTHER" id="PTHR39669">
    <property type="entry name" value="MEMBRANE-ASSOCIATED PROTEIN"/>
    <property type="match status" value="1"/>
</dbReference>
<dbReference type="KEGG" id="tbg:TbgDal_VIII6890"/>
<feature type="compositionally biased region" description="Basic and acidic residues" evidence="1">
    <location>
        <begin position="592"/>
        <end position="615"/>
    </location>
</feature>
<feature type="signal peptide" evidence="3">
    <location>
        <begin position="1"/>
        <end position="28"/>
    </location>
</feature>
<dbReference type="EMBL" id="FN554971">
    <property type="protein sequence ID" value="CBH13745.1"/>
    <property type="molecule type" value="Genomic_DNA"/>
</dbReference>
<keyword evidence="2" id="KW-0812">Transmembrane</keyword>
<feature type="transmembrane region" description="Helical" evidence="2">
    <location>
        <begin position="211"/>
        <end position="235"/>
    </location>
</feature>
<keyword evidence="2" id="KW-0472">Membrane</keyword>
<feature type="transmembrane region" description="Helical" evidence="2">
    <location>
        <begin position="111"/>
        <end position="133"/>
    </location>
</feature>
<sequence>MSSVTTGSSSYAAVLLVLLLTVTQCGNSKFPNLHCDNVWDGPSAQNEIMKCLKDADLMKGQWQKIAFPVAAAFIIVATLVAFPISCFLTCLCSSRCKPSSKDGGKEQRCCLWMWIMFALIWAFGVAAFVFFGARQLETAATTLIMKTVENPINFLDCTADKILDLAYDWSAKRSLQNGISRETIDSVVGLARGYVREGRATYEQYVHWVPTVSFCIGTFAVSLIVPMFVFAYFHCCSKWLPRLLSCVYWLFAILFMALGFLMILLSYAVGSICGEIALHYDRSPGLIQWYALPMCQEKFNFANLNEMIFNAQKDVSQKACEQILEYCDGDASELGDITGVGGVAALLGRNLPPGLDPKSLPANMKPEDFQNERELEAKFGPNIPGVAGNPNTWRDFPLVAAGAGGLRYPREGNGDLLRAEPFELYRALPHSSEKYLKCGKDLKNATECSSFGFTAAVISDTKVKGKLFVCPEVGRACTLQECATSCGRNEAKEMANKLVTIAGLATNVSIALSIGRPLLECNFIFDTLLTALPNCADIFGSTMMLAVGFFLGGMMFALSIYILLRGSCIWTNLKSQDEDEEEEYEDEDEEDCGKKNNKNHEETNNYEEYGKKEEQ</sequence>
<dbReference type="PANTHER" id="PTHR39669:SF2">
    <property type="entry name" value="MEMBRANE-ASSOCIATED PROTEIN"/>
    <property type="match status" value="1"/>
</dbReference>
<reference evidence="5" key="1">
    <citation type="journal article" date="2010" name="PLoS Negl. Trop. Dis.">
        <title>The genome sequence of Trypanosoma brucei gambiense, causative agent of chronic human african trypanosomiasis.</title>
        <authorList>
            <person name="Jackson A.P."/>
            <person name="Sanders M."/>
            <person name="Berry A."/>
            <person name="McQuillan J."/>
            <person name="Aslett M.A."/>
            <person name="Quail M.A."/>
            <person name="Chukualim B."/>
            <person name="Capewell P."/>
            <person name="MacLeod A."/>
            <person name="Melville S.E."/>
            <person name="Gibson W."/>
            <person name="Barry J.D."/>
            <person name="Berriman M."/>
            <person name="Hertz-Fowler C."/>
        </authorList>
    </citation>
    <scope>NUCLEOTIDE SEQUENCE [LARGE SCALE GENOMIC DNA]</scope>
    <source>
        <strain evidence="5">MHOM/CI/86/DAL972</strain>
    </source>
</reference>
<feature type="region of interest" description="Disordered" evidence="1">
    <location>
        <begin position="575"/>
        <end position="615"/>
    </location>
</feature>
<dbReference type="Proteomes" id="UP000002316">
    <property type="component" value="Chromosome 8"/>
</dbReference>
<gene>
    <name evidence="4" type="ORF">TbgDal_VIII6890</name>
</gene>
<feature type="chain" id="PRO_5003005813" evidence="3">
    <location>
        <begin position="29"/>
        <end position="615"/>
    </location>
</feature>
<feature type="compositionally biased region" description="Acidic residues" evidence="1">
    <location>
        <begin position="577"/>
        <end position="591"/>
    </location>
</feature>
<feature type="transmembrane region" description="Helical" evidence="2">
    <location>
        <begin position="543"/>
        <end position="564"/>
    </location>
</feature>
<dbReference type="AlphaFoldDB" id="C9ZWF6"/>
<name>C9ZWF6_TRYB9</name>
<protein>
    <submittedName>
        <fullName evidence="4">Uncharacterized protein</fullName>
    </submittedName>
</protein>
<evidence type="ECO:0000256" key="2">
    <source>
        <dbReference type="SAM" id="Phobius"/>
    </source>
</evidence>
<evidence type="ECO:0000256" key="1">
    <source>
        <dbReference type="SAM" id="MobiDB-lite"/>
    </source>
</evidence>
<accession>C9ZWF6</accession>